<dbReference type="PROSITE" id="PS50042">
    <property type="entry name" value="CNMP_BINDING_3"/>
    <property type="match status" value="1"/>
</dbReference>
<dbReference type="Gene3D" id="2.60.120.10">
    <property type="entry name" value="Jelly Rolls"/>
    <property type="match status" value="1"/>
</dbReference>
<dbReference type="CDD" id="cd00038">
    <property type="entry name" value="CAP_ED"/>
    <property type="match status" value="1"/>
</dbReference>
<evidence type="ECO:0000259" key="1">
    <source>
        <dbReference type="PROSITE" id="PS50042"/>
    </source>
</evidence>
<feature type="domain" description="Cyclic nucleotide-binding" evidence="1">
    <location>
        <begin position="1"/>
        <end position="68"/>
    </location>
</feature>
<dbReference type="Pfam" id="PF00027">
    <property type="entry name" value="cNMP_binding"/>
    <property type="match status" value="1"/>
</dbReference>
<proteinExistence type="predicted"/>
<organism evidence="2">
    <name type="scientific">Salix viminalis</name>
    <name type="common">Common osier</name>
    <name type="synonym">Basket willow</name>
    <dbReference type="NCBI Taxonomy" id="40686"/>
    <lineage>
        <taxon>Eukaryota</taxon>
        <taxon>Viridiplantae</taxon>
        <taxon>Streptophyta</taxon>
        <taxon>Embryophyta</taxon>
        <taxon>Tracheophyta</taxon>
        <taxon>Spermatophyta</taxon>
        <taxon>Magnoliopsida</taxon>
        <taxon>eudicotyledons</taxon>
        <taxon>Gunneridae</taxon>
        <taxon>Pentapetalae</taxon>
        <taxon>rosids</taxon>
        <taxon>fabids</taxon>
        <taxon>Malpighiales</taxon>
        <taxon>Salicaceae</taxon>
        <taxon>Saliceae</taxon>
        <taxon>Salix</taxon>
    </lineage>
</organism>
<name>A0A6N2N8X6_SALVM</name>
<dbReference type="InterPro" id="IPR018490">
    <property type="entry name" value="cNMP-bd_dom_sf"/>
</dbReference>
<dbReference type="InterPro" id="IPR014710">
    <property type="entry name" value="RmlC-like_jellyroll"/>
</dbReference>
<dbReference type="EMBL" id="CAADRP010002090">
    <property type="protein sequence ID" value="VFU61004.1"/>
    <property type="molecule type" value="Genomic_DNA"/>
</dbReference>
<sequence length="72" mass="7935">MQRVEVLPGEEVVRQGGEGDCFYVVGSGEFEVLATQEEKDGAVPRVLQSYTAEKLSSFGELALILFRPLFVL</sequence>
<gene>
    <name evidence="2" type="ORF">SVIM_LOCUS454668</name>
</gene>
<accession>A0A6N2N8X6</accession>
<reference evidence="2" key="1">
    <citation type="submission" date="2019-03" db="EMBL/GenBank/DDBJ databases">
        <authorList>
            <person name="Mank J."/>
            <person name="Almeida P."/>
        </authorList>
    </citation>
    <scope>NUCLEOTIDE SEQUENCE</scope>
    <source>
        <strain evidence="2">78183</strain>
    </source>
</reference>
<evidence type="ECO:0000313" key="2">
    <source>
        <dbReference type="EMBL" id="VFU61004.1"/>
    </source>
</evidence>
<dbReference type="AlphaFoldDB" id="A0A6N2N8X6"/>
<dbReference type="SUPFAM" id="SSF51206">
    <property type="entry name" value="cAMP-binding domain-like"/>
    <property type="match status" value="1"/>
</dbReference>
<dbReference type="PRINTS" id="PR00103">
    <property type="entry name" value="CAMPKINASE"/>
</dbReference>
<protein>
    <recommendedName>
        <fullName evidence="1">Cyclic nucleotide-binding domain-containing protein</fullName>
    </recommendedName>
</protein>
<dbReference type="InterPro" id="IPR000595">
    <property type="entry name" value="cNMP-bd_dom"/>
</dbReference>